<feature type="region of interest" description="Disordered" evidence="1">
    <location>
        <begin position="40"/>
        <end position="72"/>
    </location>
</feature>
<name>A0A1Q3E5S1_LENED</name>
<dbReference type="GO" id="GO:0032435">
    <property type="term" value="P:negative regulation of proteasomal ubiquitin-dependent protein catabolic process"/>
    <property type="evidence" value="ECO:0007669"/>
    <property type="project" value="TreeGrafter"/>
</dbReference>
<evidence type="ECO:0000259" key="2">
    <source>
        <dbReference type="PROSITE" id="PS50030"/>
    </source>
</evidence>
<dbReference type="InterPro" id="IPR006680">
    <property type="entry name" value="Amidohydro-rel"/>
</dbReference>
<gene>
    <name evidence="3" type="ORF">LENED_004155</name>
</gene>
<evidence type="ECO:0000313" key="3">
    <source>
        <dbReference type="EMBL" id="GAW02496.1"/>
    </source>
</evidence>
<feature type="domain" description="UBA" evidence="2">
    <location>
        <begin position="6"/>
        <end position="40"/>
    </location>
</feature>
<dbReference type="GO" id="GO:1903094">
    <property type="term" value="P:negative regulation of protein K48-linked deubiquitination"/>
    <property type="evidence" value="ECO:0007669"/>
    <property type="project" value="TreeGrafter"/>
</dbReference>
<dbReference type="SUPFAM" id="SSF51338">
    <property type="entry name" value="Composite domain of metallo-dependent hydrolases"/>
    <property type="match status" value="1"/>
</dbReference>
<dbReference type="PANTHER" id="PTHR46340:SF1">
    <property type="entry name" value="UBX DOMAIN-CONTAINING PROTEIN 1"/>
    <property type="match status" value="1"/>
</dbReference>
<dbReference type="Proteomes" id="UP000188533">
    <property type="component" value="Unassembled WGS sequence"/>
</dbReference>
<reference evidence="3 4" key="2">
    <citation type="submission" date="2017-02" db="EMBL/GenBank/DDBJ databases">
        <title>A genome survey and senescence transcriptome analysis in Lentinula edodes.</title>
        <authorList>
            <person name="Sakamoto Y."/>
            <person name="Nakade K."/>
            <person name="Sato S."/>
            <person name="Yoshida Y."/>
            <person name="Miyazaki K."/>
            <person name="Natsume S."/>
            <person name="Konno N."/>
        </authorList>
    </citation>
    <scope>NUCLEOTIDE SEQUENCE [LARGE SCALE GENOMIC DNA]</scope>
    <source>
        <strain evidence="3 4">NBRC 111202</strain>
    </source>
</reference>
<dbReference type="GO" id="GO:0031397">
    <property type="term" value="P:negative regulation of protein ubiquitination"/>
    <property type="evidence" value="ECO:0007669"/>
    <property type="project" value="TreeGrafter"/>
</dbReference>
<dbReference type="InterPro" id="IPR015940">
    <property type="entry name" value="UBA"/>
</dbReference>
<dbReference type="EMBL" id="BDGU01000098">
    <property type="protein sequence ID" value="GAW02496.1"/>
    <property type="molecule type" value="Genomic_DNA"/>
</dbReference>
<dbReference type="InterPro" id="IPR009060">
    <property type="entry name" value="UBA-like_sf"/>
</dbReference>
<dbReference type="GO" id="GO:0005737">
    <property type="term" value="C:cytoplasm"/>
    <property type="evidence" value="ECO:0007669"/>
    <property type="project" value="TreeGrafter"/>
</dbReference>
<dbReference type="Pfam" id="PF22562">
    <property type="entry name" value="UBA_7"/>
    <property type="match status" value="1"/>
</dbReference>
<keyword evidence="3" id="KW-0238">DNA-binding</keyword>
<dbReference type="PROSITE" id="PS00028">
    <property type="entry name" value="ZINC_FINGER_C2H2_1"/>
    <property type="match status" value="1"/>
</dbReference>
<dbReference type="InterPro" id="IPR011059">
    <property type="entry name" value="Metal-dep_hydrolase_composite"/>
</dbReference>
<dbReference type="GO" id="GO:0003677">
    <property type="term" value="F:DNA binding"/>
    <property type="evidence" value="ECO:0007669"/>
    <property type="project" value="UniProtKB-KW"/>
</dbReference>
<comment type="caution">
    <text evidence="3">The sequence shown here is derived from an EMBL/GenBank/DDBJ whole genome shotgun (WGS) entry which is preliminary data.</text>
</comment>
<accession>A0A1Q3E5S1</accession>
<organism evidence="3 4">
    <name type="scientific">Lentinula edodes</name>
    <name type="common">Shiitake mushroom</name>
    <name type="synonym">Lentinus edodes</name>
    <dbReference type="NCBI Taxonomy" id="5353"/>
    <lineage>
        <taxon>Eukaryota</taxon>
        <taxon>Fungi</taxon>
        <taxon>Dikarya</taxon>
        <taxon>Basidiomycota</taxon>
        <taxon>Agaricomycotina</taxon>
        <taxon>Agaricomycetes</taxon>
        <taxon>Agaricomycetidae</taxon>
        <taxon>Agaricales</taxon>
        <taxon>Marasmiineae</taxon>
        <taxon>Omphalotaceae</taxon>
        <taxon>Lentinula</taxon>
    </lineage>
</organism>
<dbReference type="GO" id="GO:0005634">
    <property type="term" value="C:nucleus"/>
    <property type="evidence" value="ECO:0007669"/>
    <property type="project" value="TreeGrafter"/>
</dbReference>
<dbReference type="GO" id="GO:0016810">
    <property type="term" value="F:hydrolase activity, acting on carbon-nitrogen (but not peptide) bonds"/>
    <property type="evidence" value="ECO:0007669"/>
    <property type="project" value="InterPro"/>
</dbReference>
<evidence type="ECO:0000313" key="4">
    <source>
        <dbReference type="Proteomes" id="UP000188533"/>
    </source>
</evidence>
<dbReference type="Gene3D" id="2.30.40.10">
    <property type="entry name" value="Urease, subunit C, domain 1"/>
    <property type="match status" value="1"/>
</dbReference>
<sequence>MAGDKDTLLGMGFDPARVEWALKATGNRGLQPAMDHILENESKPVPSVENVSESSAPASSAMDVDQDEEDAEALQSLGGVTANAVEAKSIKCSECGKIFKNTALAEFHAEKSGHDQFEESTEEVKPLTEEEKKERLAELRAKMAEKRSRKTIEEAAEQRANEQLRRKAGKGGLSNYEALQAATSWAAQVFGIFDSLGSLMPGKLADFLIYPPGVDLLNGSIKETLKLEFVARGGRVWAAETLKEIFPGKEAQQTPPFNP</sequence>
<dbReference type="PANTHER" id="PTHR46340">
    <property type="entry name" value="UBX DOMAIN-CONTAINING PROTEIN 1"/>
    <property type="match status" value="1"/>
</dbReference>
<dbReference type="STRING" id="5353.A0A1Q3E5S1"/>
<proteinExistence type="predicted"/>
<dbReference type="InterPro" id="IPR013087">
    <property type="entry name" value="Znf_C2H2_type"/>
</dbReference>
<reference evidence="3 4" key="1">
    <citation type="submission" date="2016-08" db="EMBL/GenBank/DDBJ databases">
        <authorList>
            <consortium name="Lentinula edodes genome sequencing consortium"/>
            <person name="Sakamoto Y."/>
            <person name="Nakade K."/>
            <person name="Sato S."/>
            <person name="Yoshida Y."/>
            <person name="Miyazaki K."/>
            <person name="Natsume S."/>
            <person name="Konno N."/>
        </authorList>
    </citation>
    <scope>NUCLEOTIDE SEQUENCE [LARGE SCALE GENOMIC DNA]</scope>
    <source>
        <strain evidence="3 4">NBRC 111202</strain>
    </source>
</reference>
<dbReference type="GO" id="GO:0036435">
    <property type="term" value="F:K48-linked polyubiquitin modification-dependent protein binding"/>
    <property type="evidence" value="ECO:0007669"/>
    <property type="project" value="TreeGrafter"/>
</dbReference>
<dbReference type="SUPFAM" id="SSF46934">
    <property type="entry name" value="UBA-like"/>
    <property type="match status" value="1"/>
</dbReference>
<dbReference type="Pfam" id="PF01979">
    <property type="entry name" value="Amidohydro_1"/>
    <property type="match status" value="1"/>
</dbReference>
<protein>
    <submittedName>
        <fullName evidence="3">Dna-binding protein</fullName>
    </submittedName>
</protein>
<dbReference type="Gene3D" id="1.10.8.10">
    <property type="entry name" value="DNA helicase RuvA subunit, C-terminal domain"/>
    <property type="match status" value="1"/>
</dbReference>
<evidence type="ECO:0000256" key="1">
    <source>
        <dbReference type="SAM" id="MobiDB-lite"/>
    </source>
</evidence>
<dbReference type="PROSITE" id="PS50030">
    <property type="entry name" value="UBA"/>
    <property type="match status" value="1"/>
</dbReference>
<feature type="compositionally biased region" description="Low complexity" evidence="1">
    <location>
        <begin position="43"/>
        <end position="61"/>
    </location>
</feature>
<dbReference type="AlphaFoldDB" id="A0A1Q3E5S1"/>
<keyword evidence="4" id="KW-1185">Reference proteome</keyword>
<dbReference type="Gene3D" id="1.20.58.520">
    <property type="entry name" value="Amidohydrolase"/>
    <property type="match status" value="1"/>
</dbReference>
<dbReference type="Gene3D" id="3.30.110.90">
    <property type="entry name" value="Amidohydrolase"/>
    <property type="match status" value="1"/>
</dbReference>